<comment type="caution">
    <text evidence="9">The sequence shown here is derived from an EMBL/GenBank/DDBJ whole genome shotgun (WGS) entry which is preliminary data.</text>
</comment>
<comment type="subcellular location">
    <subcellularLocation>
        <location evidence="1">Membrane</location>
    </subcellularLocation>
</comment>
<feature type="domain" description="Methyl-accepting transducer" evidence="7">
    <location>
        <begin position="321"/>
        <end position="550"/>
    </location>
</feature>
<evidence type="ECO:0000256" key="6">
    <source>
        <dbReference type="SAM" id="Phobius"/>
    </source>
</evidence>
<proteinExistence type="inferred from homology"/>
<evidence type="ECO:0000259" key="7">
    <source>
        <dbReference type="PROSITE" id="PS50111"/>
    </source>
</evidence>
<organism evidence="9 10">
    <name type="scientific">Sphingomonas pseudosanguinis</name>
    <dbReference type="NCBI Taxonomy" id="413712"/>
    <lineage>
        <taxon>Bacteria</taxon>
        <taxon>Pseudomonadati</taxon>
        <taxon>Pseudomonadota</taxon>
        <taxon>Alphaproteobacteria</taxon>
        <taxon>Sphingomonadales</taxon>
        <taxon>Sphingomonadaceae</taxon>
        <taxon>Sphingomonas</taxon>
    </lineage>
</organism>
<evidence type="ECO:0000256" key="4">
    <source>
        <dbReference type="PROSITE-ProRule" id="PRU00284"/>
    </source>
</evidence>
<dbReference type="Proteomes" id="UP000538670">
    <property type="component" value="Unassembled WGS sequence"/>
</dbReference>
<dbReference type="SUPFAM" id="SSF58104">
    <property type="entry name" value="Methyl-accepting chemotaxis protein (MCP) signaling domain"/>
    <property type="match status" value="1"/>
</dbReference>
<dbReference type="Gene3D" id="1.10.8.500">
    <property type="entry name" value="HAMP domain in histidine kinase"/>
    <property type="match status" value="1"/>
</dbReference>
<feature type="coiled-coil region" evidence="5">
    <location>
        <begin position="539"/>
        <end position="566"/>
    </location>
</feature>
<dbReference type="Pfam" id="PF00672">
    <property type="entry name" value="HAMP"/>
    <property type="match status" value="2"/>
</dbReference>
<evidence type="ECO:0000256" key="2">
    <source>
        <dbReference type="ARBA" id="ARBA00022500"/>
    </source>
</evidence>
<dbReference type="AlphaFoldDB" id="A0A7W6F3Y7"/>
<feature type="domain" description="HAMP" evidence="8">
    <location>
        <begin position="270"/>
        <end position="316"/>
    </location>
</feature>
<dbReference type="PRINTS" id="PR00260">
    <property type="entry name" value="CHEMTRNSDUCR"/>
</dbReference>
<keyword evidence="6" id="KW-0472">Membrane</keyword>
<dbReference type="SMART" id="SM00304">
    <property type="entry name" value="HAMP"/>
    <property type="match status" value="2"/>
</dbReference>
<evidence type="ECO:0000259" key="8">
    <source>
        <dbReference type="PROSITE" id="PS50885"/>
    </source>
</evidence>
<sequence>MFLKSVAARLIAPVLVSMLLLGVLSAVTLRIEARVATANAAATDAETAMFRLAELRSVSRSLQRDALNLATEDDAAERQVILGKFTKRLGTFGDALTALRDDPTGRAATPDYLVSQARVRDELAIVGRLANTGDRVGAMAHFRQRVRPAERRASKIADARIDALKEAVATLHTRADAIAGEGRRVLIGATLLLAIAGLATGLFMALRTVVRPLHELRAAMVALAEGRADAVIPHGGRADEVGEMARSMAAFRDQLAQAEQAKAAQTALIVDSIGEGLSALAKGDLTARIDAELDAPFARLKADFNRAMDALEAAMASVAAAAGGIHAGAMDIRQASDDLSQRTEQQAAGLEETAAAVDEITATVRHAAASATEAARAVERTRTDASEGGAVVDRARAAMGGIELASTEIAEIIGVIDGIAFQTNLLALNAGVEAARAGDAGKGFAVVASEVRALAQRSAEAAHSVKARILASSEQVRAGVALVGQTGEALDRINQGMGQIGTLMTGIADDTARQADGMGQINTALSEMDSVTQQNAAMVEEATAAARSLAQEAEQLNQAVSRFRLAAMPPAAPVRSVSATPMQAVRRRAANDGGWSAF</sequence>
<dbReference type="GO" id="GO:0004888">
    <property type="term" value="F:transmembrane signaling receptor activity"/>
    <property type="evidence" value="ECO:0007669"/>
    <property type="project" value="InterPro"/>
</dbReference>
<dbReference type="Gene3D" id="1.10.287.950">
    <property type="entry name" value="Methyl-accepting chemotaxis protein"/>
    <property type="match status" value="1"/>
</dbReference>
<keyword evidence="6" id="KW-1133">Transmembrane helix</keyword>
<evidence type="ECO:0000313" key="9">
    <source>
        <dbReference type="EMBL" id="MBB3880302.1"/>
    </source>
</evidence>
<keyword evidence="2" id="KW-0145">Chemotaxis</keyword>
<gene>
    <name evidence="9" type="ORF">GGR48_002746</name>
</gene>
<keyword evidence="5" id="KW-0175">Coiled coil</keyword>
<dbReference type="FunFam" id="1.10.287.950:FF:000001">
    <property type="entry name" value="Methyl-accepting chemotaxis sensory transducer"/>
    <property type="match status" value="1"/>
</dbReference>
<feature type="domain" description="HAMP" evidence="8">
    <location>
        <begin position="207"/>
        <end position="260"/>
    </location>
</feature>
<keyword evidence="6" id="KW-0812">Transmembrane</keyword>
<dbReference type="PROSITE" id="PS50885">
    <property type="entry name" value="HAMP"/>
    <property type="match status" value="2"/>
</dbReference>
<dbReference type="RefSeq" id="WP_240456004.1">
    <property type="nucleotide sequence ID" value="NZ_JACIDH010000014.1"/>
</dbReference>
<dbReference type="InterPro" id="IPR051310">
    <property type="entry name" value="MCP_chemotaxis"/>
</dbReference>
<dbReference type="InterPro" id="IPR004089">
    <property type="entry name" value="MCPsignal_dom"/>
</dbReference>
<dbReference type="InterPro" id="IPR004090">
    <property type="entry name" value="Chemotax_Me-accpt_rcpt"/>
</dbReference>
<comment type="similarity">
    <text evidence="3">Belongs to the methyl-accepting chemotaxis (MCP) protein family.</text>
</comment>
<dbReference type="CDD" id="cd11386">
    <property type="entry name" value="MCP_signal"/>
    <property type="match status" value="1"/>
</dbReference>
<dbReference type="EMBL" id="JACIDH010000014">
    <property type="protein sequence ID" value="MBB3880302.1"/>
    <property type="molecule type" value="Genomic_DNA"/>
</dbReference>
<dbReference type="SUPFAM" id="SSF158472">
    <property type="entry name" value="HAMP domain-like"/>
    <property type="match status" value="1"/>
</dbReference>
<evidence type="ECO:0000256" key="3">
    <source>
        <dbReference type="ARBA" id="ARBA00029447"/>
    </source>
</evidence>
<dbReference type="PANTHER" id="PTHR43531">
    <property type="entry name" value="PROTEIN ICFG"/>
    <property type="match status" value="1"/>
</dbReference>
<dbReference type="GO" id="GO:0006935">
    <property type="term" value="P:chemotaxis"/>
    <property type="evidence" value="ECO:0007669"/>
    <property type="project" value="UniProtKB-KW"/>
</dbReference>
<protein>
    <submittedName>
        <fullName evidence="9">Methyl-accepting chemotaxis protein</fullName>
    </submittedName>
</protein>
<dbReference type="PROSITE" id="PS50111">
    <property type="entry name" value="CHEMOTAXIS_TRANSDUC_2"/>
    <property type="match status" value="1"/>
</dbReference>
<keyword evidence="10" id="KW-1185">Reference proteome</keyword>
<evidence type="ECO:0000256" key="1">
    <source>
        <dbReference type="ARBA" id="ARBA00004370"/>
    </source>
</evidence>
<dbReference type="GO" id="GO:0005886">
    <property type="term" value="C:plasma membrane"/>
    <property type="evidence" value="ECO:0007669"/>
    <property type="project" value="TreeGrafter"/>
</dbReference>
<dbReference type="Pfam" id="PF00015">
    <property type="entry name" value="MCPsignal"/>
    <property type="match status" value="1"/>
</dbReference>
<dbReference type="GO" id="GO:0007165">
    <property type="term" value="P:signal transduction"/>
    <property type="evidence" value="ECO:0007669"/>
    <property type="project" value="UniProtKB-KW"/>
</dbReference>
<dbReference type="PANTHER" id="PTHR43531:SF11">
    <property type="entry name" value="METHYL-ACCEPTING CHEMOTAXIS PROTEIN 3"/>
    <property type="match status" value="1"/>
</dbReference>
<dbReference type="InterPro" id="IPR003660">
    <property type="entry name" value="HAMP_dom"/>
</dbReference>
<dbReference type="SMART" id="SM00283">
    <property type="entry name" value="MA"/>
    <property type="match status" value="1"/>
</dbReference>
<evidence type="ECO:0000256" key="5">
    <source>
        <dbReference type="SAM" id="Coils"/>
    </source>
</evidence>
<reference evidence="9 10" key="1">
    <citation type="submission" date="2020-08" db="EMBL/GenBank/DDBJ databases">
        <title>Genomic Encyclopedia of Type Strains, Phase IV (KMG-IV): sequencing the most valuable type-strain genomes for metagenomic binning, comparative biology and taxonomic classification.</title>
        <authorList>
            <person name="Goeker M."/>
        </authorList>
    </citation>
    <scope>NUCLEOTIDE SEQUENCE [LARGE SCALE GENOMIC DNA]</scope>
    <source>
        <strain evidence="9 10">DSM 19512</strain>
    </source>
</reference>
<name>A0A7W6F3Y7_9SPHN</name>
<feature type="transmembrane region" description="Helical" evidence="6">
    <location>
        <begin position="185"/>
        <end position="210"/>
    </location>
</feature>
<keyword evidence="4" id="KW-0807">Transducer</keyword>
<evidence type="ECO:0000313" key="10">
    <source>
        <dbReference type="Proteomes" id="UP000538670"/>
    </source>
</evidence>
<dbReference type="CDD" id="cd06225">
    <property type="entry name" value="HAMP"/>
    <property type="match status" value="1"/>
</dbReference>
<accession>A0A7W6F3Y7</accession>